<protein>
    <submittedName>
        <fullName evidence="1">Uncharacterized protein</fullName>
    </submittedName>
</protein>
<name>A0ACC5NYI4_9BACT</name>
<dbReference type="Proteomes" id="UP000569005">
    <property type="component" value="Unassembled WGS sequence"/>
</dbReference>
<sequence length="105" mass="11825">MEFFAWLEANCFAWGNGDFGAGPGIAADSGFARLDGKYTKSAEFNAISRDESGFHAFKDRIDSRLCFCPWKAGSFYHPLYEILLNHLGRPWAVIFLKLDADLVVR</sequence>
<dbReference type="EMBL" id="JACHEA010000001">
    <property type="protein sequence ID" value="MBB5339646.1"/>
    <property type="molecule type" value="Genomic_DNA"/>
</dbReference>
<reference evidence="1" key="1">
    <citation type="submission" date="2020-08" db="EMBL/GenBank/DDBJ databases">
        <title>Genomic Encyclopedia of Type Strains, Phase IV (KMG-V): Genome sequencing to study the core and pangenomes of soil and plant-associated prokaryotes.</title>
        <authorList>
            <person name="Whitman W."/>
        </authorList>
    </citation>
    <scope>NUCLEOTIDE SEQUENCE</scope>
    <source>
        <strain evidence="1">M8UP15</strain>
    </source>
</reference>
<proteinExistence type="predicted"/>
<comment type="caution">
    <text evidence="1">The sequence shown here is derived from an EMBL/GenBank/DDBJ whole genome shotgun (WGS) entry which is preliminary data.</text>
</comment>
<evidence type="ECO:0000313" key="1">
    <source>
        <dbReference type="EMBL" id="MBB5339646.1"/>
    </source>
</evidence>
<gene>
    <name evidence="1" type="ORF">HDF13_001979</name>
</gene>
<evidence type="ECO:0000313" key="2">
    <source>
        <dbReference type="Proteomes" id="UP000569005"/>
    </source>
</evidence>
<accession>A0ACC5NYI4</accession>
<keyword evidence="2" id="KW-1185">Reference proteome</keyword>
<organism evidence="1 2">
    <name type="scientific">Tunturiibacter gelidiferens</name>
    <dbReference type="NCBI Taxonomy" id="3069689"/>
    <lineage>
        <taxon>Bacteria</taxon>
        <taxon>Pseudomonadati</taxon>
        <taxon>Acidobacteriota</taxon>
        <taxon>Terriglobia</taxon>
        <taxon>Terriglobales</taxon>
        <taxon>Acidobacteriaceae</taxon>
        <taxon>Tunturiibacter</taxon>
    </lineage>
</organism>